<sequence length="115" mass="12977">MHEQAALKGERPARPAAEQWLGRIAIDLRNARDWSIGTLELEFQLNAVTAWFGSRVLAVMDRDQLRDWIIHPRGTRLPVDDLIWSAQYGSTYVAIGLGSEYRLSDASVRELTAVV</sequence>
<dbReference type="Proteomes" id="UP001197247">
    <property type="component" value="Unassembled WGS sequence"/>
</dbReference>
<keyword evidence="2" id="KW-1185">Reference proteome</keyword>
<reference evidence="1 2" key="1">
    <citation type="submission" date="2021-05" db="EMBL/GenBank/DDBJ databases">
        <title>Kineosporia and Streptomyces sp. nov. two new marine actinobacteria isolated from Coral.</title>
        <authorList>
            <person name="Buangrab K."/>
            <person name="Sutthacheep M."/>
            <person name="Yeemin T."/>
            <person name="Harunari E."/>
            <person name="Igarashi Y."/>
            <person name="Kanchanasin P."/>
            <person name="Tanasupawat S."/>
            <person name="Phongsopitanun W."/>
        </authorList>
    </citation>
    <scope>NUCLEOTIDE SEQUENCE [LARGE SCALE GENOMIC DNA]</scope>
    <source>
        <strain evidence="1 2">J2-2</strain>
    </source>
</reference>
<accession>A0ABS5TB11</accession>
<comment type="caution">
    <text evidence="1">The sequence shown here is derived from an EMBL/GenBank/DDBJ whole genome shotgun (WGS) entry which is preliminary data.</text>
</comment>
<gene>
    <name evidence="1" type="ORF">KIH74_00205</name>
</gene>
<protein>
    <submittedName>
        <fullName evidence="1">Uncharacterized protein</fullName>
    </submittedName>
</protein>
<evidence type="ECO:0000313" key="1">
    <source>
        <dbReference type="EMBL" id="MBT0767323.1"/>
    </source>
</evidence>
<dbReference type="RefSeq" id="WP_214153195.1">
    <property type="nucleotide sequence ID" value="NZ_JAHBAY010000001.1"/>
</dbReference>
<dbReference type="EMBL" id="JAHBAY010000001">
    <property type="protein sequence ID" value="MBT0767323.1"/>
    <property type="molecule type" value="Genomic_DNA"/>
</dbReference>
<proteinExistence type="predicted"/>
<organism evidence="1 2">
    <name type="scientific">Kineosporia corallincola</name>
    <dbReference type="NCBI Taxonomy" id="2835133"/>
    <lineage>
        <taxon>Bacteria</taxon>
        <taxon>Bacillati</taxon>
        <taxon>Actinomycetota</taxon>
        <taxon>Actinomycetes</taxon>
        <taxon>Kineosporiales</taxon>
        <taxon>Kineosporiaceae</taxon>
        <taxon>Kineosporia</taxon>
    </lineage>
</organism>
<name>A0ABS5TB11_9ACTN</name>
<evidence type="ECO:0000313" key="2">
    <source>
        <dbReference type="Proteomes" id="UP001197247"/>
    </source>
</evidence>